<comment type="caution">
    <text evidence="4">The sequence shown here is derived from an EMBL/GenBank/DDBJ whole genome shotgun (WGS) entry which is preliminary data.</text>
</comment>
<feature type="transmembrane region" description="Helical" evidence="1">
    <location>
        <begin position="7"/>
        <end position="25"/>
    </location>
</feature>
<dbReference type="InterPro" id="IPR041290">
    <property type="entry name" value="Tli4_C"/>
</dbReference>
<evidence type="ECO:0000313" key="4">
    <source>
        <dbReference type="EMBL" id="MDR9891308.1"/>
    </source>
</evidence>
<organism evidence="4 5">
    <name type="scientific">Pseudenterobacter timonensis</name>
    <dbReference type="NCBI Taxonomy" id="1755099"/>
    <lineage>
        <taxon>Bacteria</taxon>
        <taxon>Pseudomonadati</taxon>
        <taxon>Pseudomonadota</taxon>
        <taxon>Gammaproteobacteria</taxon>
        <taxon>Enterobacterales</taxon>
        <taxon>Enterobacteriaceae</taxon>
        <taxon>Pseudenterobacter</taxon>
    </lineage>
</organism>
<keyword evidence="1" id="KW-1133">Transmembrane helix</keyword>
<name>A0AAE4IUW6_9ENTR</name>
<sequence length="384" mass="44617">MVINKSFCIALCVIIAAGTFVWWYSRPYPPKETLPSQQEANVKKMLKEMQTRCVGRYLIDLPASFSPYRSSQKLEDNNWVANVSMPDDWWKTYITTKRMYYPAFEQFIQRRQKELEEETVSNPLDGPYLKKIWSLPEGLKGIIFERNESFLTPDSTRIIEAYLYTNGVAIKLQKESVNDSTPRYKKDRERRGKETNFIPRDIDNIKKLLSRITGRQEGEIPTMPGSCIADAFIATDRYVQEQEDIHSNYTSDIVRGWMISLNMDNFTKGNDGVLERAKDISRDVSRMHGRIVRNRAFDTNGLHVEEMLLMAPEPSNNQARYSFGLYINEKTAGYKSPGLTMELDNISQIPGFYTQEDSIIYTQEEIMTFWDNITHTIRLRPNAL</sequence>
<keyword evidence="1" id="KW-0812">Transmembrane</keyword>
<proteinExistence type="predicted"/>
<evidence type="ECO:0000259" key="2">
    <source>
        <dbReference type="Pfam" id="PF18426"/>
    </source>
</evidence>
<dbReference type="Pfam" id="PF18426">
    <property type="entry name" value="Tli4_C"/>
    <property type="match status" value="1"/>
</dbReference>
<evidence type="ECO:0000259" key="3">
    <source>
        <dbReference type="Pfam" id="PF18443"/>
    </source>
</evidence>
<feature type="domain" description="Tle cognate immunity protein 4 C-terminal" evidence="2">
    <location>
        <begin position="219"/>
        <end position="382"/>
    </location>
</feature>
<dbReference type="Proteomes" id="UP001248822">
    <property type="component" value="Unassembled WGS sequence"/>
</dbReference>
<feature type="domain" description="Tle cognate immunity protein 4 N-terminal" evidence="3">
    <location>
        <begin position="50"/>
        <end position="215"/>
    </location>
</feature>
<dbReference type="Pfam" id="PF18443">
    <property type="entry name" value="Tli4_N"/>
    <property type="match status" value="1"/>
</dbReference>
<gene>
    <name evidence="4" type="ORF">O7047_13855</name>
</gene>
<dbReference type="InterPro" id="IPR040761">
    <property type="entry name" value="Tli4_N"/>
</dbReference>
<dbReference type="RefSeq" id="WP_310826524.1">
    <property type="nucleotide sequence ID" value="NZ_JAQGEC010000012.1"/>
</dbReference>
<keyword evidence="1" id="KW-0472">Membrane</keyword>
<reference evidence="4" key="1">
    <citation type="submission" date="2022-12" db="EMBL/GenBank/DDBJ databases">
        <title>NDM-1 containing novel ST 2018 Pseudenterobacter timonensis.</title>
        <authorList>
            <person name="Halder G."/>
            <person name="Mandal S."/>
            <person name="Dutta S."/>
        </authorList>
    </citation>
    <scope>NUCLEOTIDE SEQUENCE</scope>
    <source>
        <strain evidence="4">CNCI147</strain>
    </source>
</reference>
<evidence type="ECO:0000313" key="5">
    <source>
        <dbReference type="Proteomes" id="UP001248822"/>
    </source>
</evidence>
<dbReference type="EMBL" id="JAQGEC010000012">
    <property type="protein sequence ID" value="MDR9891308.1"/>
    <property type="molecule type" value="Genomic_DNA"/>
</dbReference>
<dbReference type="AlphaFoldDB" id="A0AAE4IUW6"/>
<accession>A0AAE4IUW6</accession>
<evidence type="ECO:0000256" key="1">
    <source>
        <dbReference type="SAM" id="Phobius"/>
    </source>
</evidence>
<protein>
    <submittedName>
        <fullName evidence="4">T6SS immunity protein Tli4 family protein</fullName>
    </submittedName>
</protein>